<dbReference type="SUPFAM" id="SSF47473">
    <property type="entry name" value="EF-hand"/>
    <property type="match status" value="1"/>
</dbReference>
<dbReference type="PROSITE" id="PS00018">
    <property type="entry name" value="EF_HAND_1"/>
    <property type="match status" value="3"/>
</dbReference>
<dbReference type="OrthoDB" id="191686at2759"/>
<evidence type="ECO:0000259" key="6">
    <source>
        <dbReference type="PROSITE" id="PS50222"/>
    </source>
</evidence>
<dbReference type="SUPFAM" id="SSF57184">
    <property type="entry name" value="Growth factor receptor domain"/>
    <property type="match status" value="1"/>
</dbReference>
<comment type="caution">
    <text evidence="7">The sequence shown here is derived from an EMBL/GenBank/DDBJ whole genome shotgun (WGS) entry which is preliminary data.</text>
</comment>
<evidence type="ECO:0000256" key="1">
    <source>
        <dbReference type="ARBA" id="ARBA00006049"/>
    </source>
</evidence>
<keyword evidence="4" id="KW-0106">Calcium</keyword>
<dbReference type="FunFam" id="1.10.238.10:FF:000009">
    <property type="entry name" value="Visinin-like protein 1"/>
    <property type="match status" value="1"/>
</dbReference>
<dbReference type="InterPro" id="IPR028846">
    <property type="entry name" value="Recoverin"/>
</dbReference>
<feature type="chain" id="PRO_5032493431" description="EF-hand domain-containing protein" evidence="5">
    <location>
        <begin position="29"/>
        <end position="382"/>
    </location>
</feature>
<evidence type="ECO:0000256" key="5">
    <source>
        <dbReference type="SAM" id="SignalP"/>
    </source>
</evidence>
<dbReference type="PANTHER" id="PTHR23055">
    <property type="entry name" value="CALCIUM BINDING PROTEINS"/>
    <property type="match status" value="1"/>
</dbReference>
<keyword evidence="5" id="KW-0732">Signal</keyword>
<dbReference type="PRINTS" id="PR00450">
    <property type="entry name" value="RECOVERIN"/>
</dbReference>
<evidence type="ECO:0000256" key="3">
    <source>
        <dbReference type="ARBA" id="ARBA00022737"/>
    </source>
</evidence>
<dbReference type="InterPro" id="IPR009030">
    <property type="entry name" value="Growth_fac_rcpt_cys_sf"/>
</dbReference>
<feature type="domain" description="EF-hand" evidence="6">
    <location>
        <begin position="293"/>
        <end position="328"/>
    </location>
</feature>
<dbReference type="PROSITE" id="PS50222">
    <property type="entry name" value="EF_HAND_2"/>
    <property type="match status" value="3"/>
</dbReference>
<dbReference type="Pfam" id="PF13202">
    <property type="entry name" value="EF-hand_5"/>
    <property type="match status" value="1"/>
</dbReference>
<feature type="signal peptide" evidence="5">
    <location>
        <begin position="1"/>
        <end position="28"/>
    </location>
</feature>
<dbReference type="Proteomes" id="UP000663852">
    <property type="component" value="Unassembled WGS sequence"/>
</dbReference>
<protein>
    <recommendedName>
        <fullName evidence="6">EF-hand domain-containing protein</fullName>
    </recommendedName>
</protein>
<keyword evidence="2" id="KW-0479">Metal-binding</keyword>
<dbReference type="GO" id="GO:0005509">
    <property type="term" value="F:calcium ion binding"/>
    <property type="evidence" value="ECO:0007669"/>
    <property type="project" value="InterPro"/>
</dbReference>
<organism evidence="7 8">
    <name type="scientific">Adineta ricciae</name>
    <name type="common">Rotifer</name>
    <dbReference type="NCBI Taxonomy" id="249248"/>
    <lineage>
        <taxon>Eukaryota</taxon>
        <taxon>Metazoa</taxon>
        <taxon>Spiralia</taxon>
        <taxon>Gnathifera</taxon>
        <taxon>Rotifera</taxon>
        <taxon>Eurotatoria</taxon>
        <taxon>Bdelloidea</taxon>
        <taxon>Adinetida</taxon>
        <taxon>Adinetidae</taxon>
        <taxon>Adineta</taxon>
    </lineage>
</organism>
<dbReference type="Pfam" id="PF13499">
    <property type="entry name" value="EF-hand_7"/>
    <property type="match status" value="1"/>
</dbReference>
<evidence type="ECO:0000313" key="7">
    <source>
        <dbReference type="EMBL" id="CAF0846607.1"/>
    </source>
</evidence>
<dbReference type="SMART" id="SM00054">
    <property type="entry name" value="EFh"/>
    <property type="match status" value="3"/>
</dbReference>
<keyword evidence="3" id="KW-0677">Repeat</keyword>
<dbReference type="Gene3D" id="2.10.220.10">
    <property type="entry name" value="Hormone Receptor, Insulin-like Growth Factor Receptor 1, Chain A, domain 2"/>
    <property type="match status" value="1"/>
</dbReference>
<name>A0A813W5K4_ADIRI</name>
<dbReference type="CDD" id="cd00051">
    <property type="entry name" value="EFh"/>
    <property type="match status" value="2"/>
</dbReference>
<comment type="similarity">
    <text evidence="1">Belongs to the recoverin family.</text>
</comment>
<dbReference type="AlphaFoldDB" id="A0A813W5K4"/>
<dbReference type="EMBL" id="CAJNOJ010000021">
    <property type="protein sequence ID" value="CAF0846607.1"/>
    <property type="molecule type" value="Genomic_DNA"/>
</dbReference>
<feature type="domain" description="EF-hand" evidence="6">
    <location>
        <begin position="257"/>
        <end position="292"/>
    </location>
</feature>
<proteinExistence type="inferred from homology"/>
<sequence>MIFIVDMCYRHCVLFLIIVLILNQAADARRIFDLERIKRDTACPGPYHVLTSDNRCVWSCSEGTTPDNNSNECICQPGLVETGLDQFNRRVCTAPCPGPYHVLTSDNRCVWSCSEGTTPDNNSNECICQPRLYEIGHDAFGRRVCGACRGPYHVLTADNRCVWSCAQEKNTIDYVVIFDCLKFHFFKLSVDMGNSGQRMKYGKTLTEANVAELSGLSGFTPDQVREWHSGFLKDCPTGKLNKKKFVDVYKQFYPMGKAEKFCEYVFRTFDNDSSGNIDFGEFLIAISITAQQEPKRKLEWAFSMYDIDRNGFIEKKEMKKIMEAIFDLLGEERKGNNSPELKVDQIFTKMDTNGDGKLSKEEFVNGCLQDDYLRRLLAPSAS</sequence>
<dbReference type="PANTHER" id="PTHR23055:SF69">
    <property type="entry name" value="NEURONAL CALCIUM SENSOR 2"/>
    <property type="match status" value="1"/>
</dbReference>
<accession>A0A813W5K4</accession>
<dbReference type="InterPro" id="IPR018247">
    <property type="entry name" value="EF_Hand_1_Ca_BS"/>
</dbReference>
<dbReference type="InterPro" id="IPR011992">
    <property type="entry name" value="EF-hand-dom_pair"/>
</dbReference>
<feature type="domain" description="EF-hand" evidence="6">
    <location>
        <begin position="338"/>
        <end position="373"/>
    </location>
</feature>
<dbReference type="Gene3D" id="1.10.238.10">
    <property type="entry name" value="EF-hand"/>
    <property type="match status" value="1"/>
</dbReference>
<gene>
    <name evidence="7" type="ORF">EDS130_LOCUS7102</name>
</gene>
<evidence type="ECO:0000256" key="4">
    <source>
        <dbReference type="ARBA" id="ARBA00022837"/>
    </source>
</evidence>
<dbReference type="InterPro" id="IPR002048">
    <property type="entry name" value="EF_hand_dom"/>
</dbReference>
<evidence type="ECO:0000313" key="8">
    <source>
        <dbReference type="Proteomes" id="UP000663852"/>
    </source>
</evidence>
<reference evidence="7" key="1">
    <citation type="submission" date="2021-02" db="EMBL/GenBank/DDBJ databases">
        <authorList>
            <person name="Nowell W R."/>
        </authorList>
    </citation>
    <scope>NUCLEOTIDE SEQUENCE</scope>
</reference>
<evidence type="ECO:0000256" key="2">
    <source>
        <dbReference type="ARBA" id="ARBA00022723"/>
    </source>
</evidence>